<dbReference type="EMBL" id="JACHMJ010000001">
    <property type="protein sequence ID" value="MBB5842136.1"/>
    <property type="molecule type" value="Genomic_DNA"/>
</dbReference>
<accession>A0A841AK87</accession>
<dbReference type="InterPro" id="IPR037143">
    <property type="entry name" value="4-PPantetheinyl_Trfase_dom_sf"/>
</dbReference>
<gene>
    <name evidence="3" type="ORF">HD599_000459</name>
</gene>
<evidence type="ECO:0000313" key="3">
    <source>
        <dbReference type="EMBL" id="MBB5842136.1"/>
    </source>
</evidence>
<name>A0A841AK87_9MICO</name>
<dbReference type="RefSeq" id="WP_184233272.1">
    <property type="nucleotide sequence ID" value="NZ_JACHMJ010000001.1"/>
</dbReference>
<dbReference type="GO" id="GO:0008897">
    <property type="term" value="F:holo-[acyl-carrier-protein] synthase activity"/>
    <property type="evidence" value="ECO:0007669"/>
    <property type="project" value="InterPro"/>
</dbReference>
<dbReference type="Pfam" id="PF01648">
    <property type="entry name" value="ACPS"/>
    <property type="match status" value="1"/>
</dbReference>
<dbReference type="Proteomes" id="UP000536685">
    <property type="component" value="Unassembled WGS sequence"/>
</dbReference>
<keyword evidence="1 3" id="KW-0808">Transferase</keyword>
<dbReference type="Gene3D" id="3.90.470.20">
    <property type="entry name" value="4'-phosphopantetheinyl transferase domain"/>
    <property type="match status" value="2"/>
</dbReference>
<evidence type="ECO:0000259" key="2">
    <source>
        <dbReference type="Pfam" id="PF01648"/>
    </source>
</evidence>
<evidence type="ECO:0000256" key="1">
    <source>
        <dbReference type="ARBA" id="ARBA00022679"/>
    </source>
</evidence>
<feature type="domain" description="4'-phosphopantetheinyl transferase" evidence="2">
    <location>
        <begin position="79"/>
        <end position="150"/>
    </location>
</feature>
<comment type="caution">
    <text evidence="3">The sequence shown here is derived from an EMBL/GenBank/DDBJ whole genome shotgun (WGS) entry which is preliminary data.</text>
</comment>
<dbReference type="SUPFAM" id="SSF56214">
    <property type="entry name" value="4'-phosphopantetheinyl transferase"/>
    <property type="match status" value="1"/>
</dbReference>
<dbReference type="InterPro" id="IPR008278">
    <property type="entry name" value="4-PPantetheinyl_Trfase_dom"/>
</dbReference>
<protein>
    <submittedName>
        <fullName evidence="3">Phosphopantetheinyl transferase</fullName>
    </submittedName>
</protein>
<reference evidence="3 4" key="1">
    <citation type="submission" date="2020-08" db="EMBL/GenBank/DDBJ databases">
        <title>Sequencing the genomes of 1000 actinobacteria strains.</title>
        <authorList>
            <person name="Klenk H.-P."/>
        </authorList>
    </citation>
    <scope>NUCLEOTIDE SEQUENCE [LARGE SCALE GENOMIC DNA]</scope>
    <source>
        <strain evidence="3 4">DSM 105784</strain>
    </source>
</reference>
<evidence type="ECO:0000313" key="4">
    <source>
        <dbReference type="Proteomes" id="UP000536685"/>
    </source>
</evidence>
<organism evidence="3 4">
    <name type="scientific">Conyzicola lurida</name>
    <dbReference type="NCBI Taxonomy" id="1172621"/>
    <lineage>
        <taxon>Bacteria</taxon>
        <taxon>Bacillati</taxon>
        <taxon>Actinomycetota</taxon>
        <taxon>Actinomycetes</taxon>
        <taxon>Micrococcales</taxon>
        <taxon>Microbacteriaceae</taxon>
        <taxon>Conyzicola</taxon>
    </lineage>
</organism>
<keyword evidence="4" id="KW-1185">Reference proteome</keyword>
<sequence length="179" mass="18458">MDDATVLLRDSGHDDRGLLAEVAARLLGVDPGDVTVEHRCAHCGGTDHGQPEATAPGRVFLSLSRAGGRVAVAGSLTAPVGVDIESVERVASAGFDDVAFTARERAGLRGAEDRARLWAAKEALLKAEGRGLRRDPREVEVTVDAEGALASAAASIRLFDAGPDLVGVVAQLRSGTAAL</sequence>
<dbReference type="GO" id="GO:0000287">
    <property type="term" value="F:magnesium ion binding"/>
    <property type="evidence" value="ECO:0007669"/>
    <property type="project" value="InterPro"/>
</dbReference>
<proteinExistence type="predicted"/>
<dbReference type="AlphaFoldDB" id="A0A841AK87"/>